<protein>
    <recommendedName>
        <fullName evidence="2">Guanylate cyclase domain-containing protein</fullName>
    </recommendedName>
</protein>
<dbReference type="Pfam" id="PF00211">
    <property type="entry name" value="Guanylate_cyc"/>
    <property type="match status" value="1"/>
</dbReference>
<dbReference type="GO" id="GO:0004016">
    <property type="term" value="F:adenylate cyclase activity"/>
    <property type="evidence" value="ECO:0007669"/>
    <property type="project" value="UniProtKB-ARBA"/>
</dbReference>
<evidence type="ECO:0000256" key="1">
    <source>
        <dbReference type="SAM" id="Phobius"/>
    </source>
</evidence>
<dbReference type="CDD" id="cd07302">
    <property type="entry name" value="CHD"/>
    <property type="match status" value="1"/>
</dbReference>
<dbReference type="PROSITE" id="PS50125">
    <property type="entry name" value="GUANYLATE_CYCLASE_2"/>
    <property type="match status" value="1"/>
</dbReference>
<dbReference type="SMART" id="SM00044">
    <property type="entry name" value="CYCc"/>
    <property type="match status" value="1"/>
</dbReference>
<feature type="transmembrane region" description="Helical" evidence="1">
    <location>
        <begin position="258"/>
        <end position="275"/>
    </location>
</feature>
<dbReference type="GO" id="GO:0009190">
    <property type="term" value="P:cyclic nucleotide biosynthetic process"/>
    <property type="evidence" value="ECO:0007669"/>
    <property type="project" value="InterPro"/>
</dbReference>
<dbReference type="PANTHER" id="PTHR43081:SF1">
    <property type="entry name" value="ADENYLATE CYCLASE, TERMINAL-DIFFERENTIATION SPECIFIC"/>
    <property type="match status" value="1"/>
</dbReference>
<accession>A0A2N5Z9U1</accession>
<organism evidence="3 4">
    <name type="scientific">Muiribacterium halophilum</name>
    <dbReference type="NCBI Taxonomy" id="2053465"/>
    <lineage>
        <taxon>Bacteria</taxon>
        <taxon>Candidatus Muiribacteriota</taxon>
        <taxon>Candidatus Muiribacteriia</taxon>
        <taxon>Candidatus Muiribacteriales</taxon>
        <taxon>Candidatus Muiribacteriaceae</taxon>
        <taxon>Candidatus Muiribacterium</taxon>
    </lineage>
</organism>
<feature type="domain" description="Guanylate cyclase" evidence="2">
    <location>
        <begin position="9"/>
        <end position="125"/>
    </location>
</feature>
<keyword evidence="1" id="KW-0472">Membrane</keyword>
<evidence type="ECO:0000259" key="2">
    <source>
        <dbReference type="PROSITE" id="PS50125"/>
    </source>
</evidence>
<sequence length="328" mass="36872">MRPESSNLSILITDIQGYTNTSVKYSRQEMIDLIRRHNRLLKPVIEFYGGNIVKTMGDAFLCTFKSATDAVMCSIVIQLIMHEYNSNEKEEEKKLKVRIVVNTGDVTLEENDIYGDAVNIAARMEGIDCFPGETIGISESTYLLMNRNEIKAERIGPKELKGLPEPIVVYKVPLDEQKLDKIPSRLFELVEKAVNLETTDNDTLKENIEKSLKGTKIPHTDAEISKKKELNTMGRYISSFGLFLGIGLGFLLDDILSFTLIGMGLASLINYIMNFSLHKNNNTIMVGMMFLGGGIYNFIDDELVAGLLIGMGLGFLLMFIQKYKNIKK</sequence>
<dbReference type="InterPro" id="IPR050697">
    <property type="entry name" value="Adenylyl/Guanylyl_Cyclase_3/4"/>
</dbReference>
<feature type="transmembrane region" description="Helical" evidence="1">
    <location>
        <begin position="233"/>
        <end position="252"/>
    </location>
</feature>
<dbReference type="Proteomes" id="UP000234857">
    <property type="component" value="Unassembled WGS sequence"/>
</dbReference>
<dbReference type="InterPro" id="IPR029787">
    <property type="entry name" value="Nucleotide_cyclase"/>
</dbReference>
<dbReference type="EMBL" id="PKTG01000140">
    <property type="protein sequence ID" value="PLX15384.1"/>
    <property type="molecule type" value="Genomic_DNA"/>
</dbReference>
<comment type="caution">
    <text evidence="3">The sequence shown here is derived from an EMBL/GenBank/DDBJ whole genome shotgun (WGS) entry which is preliminary data.</text>
</comment>
<feature type="transmembrane region" description="Helical" evidence="1">
    <location>
        <begin position="282"/>
        <end position="299"/>
    </location>
</feature>
<evidence type="ECO:0000313" key="4">
    <source>
        <dbReference type="Proteomes" id="UP000234857"/>
    </source>
</evidence>
<proteinExistence type="predicted"/>
<dbReference type="Gene3D" id="3.30.70.1230">
    <property type="entry name" value="Nucleotide cyclase"/>
    <property type="match status" value="1"/>
</dbReference>
<dbReference type="GO" id="GO:0035556">
    <property type="term" value="P:intracellular signal transduction"/>
    <property type="evidence" value="ECO:0007669"/>
    <property type="project" value="InterPro"/>
</dbReference>
<reference evidence="3 4" key="1">
    <citation type="submission" date="2017-11" db="EMBL/GenBank/DDBJ databases">
        <title>Genome-resolved metagenomics identifies genetic mobility, metabolic interactions, and unexpected diversity in perchlorate-reducing communities.</title>
        <authorList>
            <person name="Barnum T.P."/>
            <person name="Figueroa I.A."/>
            <person name="Carlstrom C.I."/>
            <person name="Lucas L.N."/>
            <person name="Engelbrektson A.L."/>
            <person name="Coates J.D."/>
        </authorList>
    </citation>
    <scope>NUCLEOTIDE SEQUENCE [LARGE SCALE GENOMIC DNA]</scope>
    <source>
        <strain evidence="3">BM706</strain>
    </source>
</reference>
<keyword evidence="1" id="KW-0812">Transmembrane</keyword>
<keyword evidence="1" id="KW-1133">Transmembrane helix</keyword>
<dbReference type="InterPro" id="IPR001054">
    <property type="entry name" value="A/G_cyclase"/>
</dbReference>
<name>A0A2N5Z9U1_MUIH1</name>
<dbReference type="PANTHER" id="PTHR43081">
    <property type="entry name" value="ADENYLATE CYCLASE, TERMINAL-DIFFERENTIATION SPECIFIC-RELATED"/>
    <property type="match status" value="1"/>
</dbReference>
<gene>
    <name evidence="3" type="ORF">C0601_13090</name>
</gene>
<feature type="transmembrane region" description="Helical" evidence="1">
    <location>
        <begin position="305"/>
        <end position="323"/>
    </location>
</feature>
<dbReference type="AlphaFoldDB" id="A0A2N5Z9U1"/>
<evidence type="ECO:0000313" key="3">
    <source>
        <dbReference type="EMBL" id="PLX15384.1"/>
    </source>
</evidence>
<dbReference type="SUPFAM" id="SSF55073">
    <property type="entry name" value="Nucleotide cyclase"/>
    <property type="match status" value="1"/>
</dbReference>